<evidence type="ECO:0000256" key="1">
    <source>
        <dbReference type="SAM" id="Phobius"/>
    </source>
</evidence>
<proteinExistence type="predicted"/>
<dbReference type="EMBL" id="JAHQIW010003212">
    <property type="protein sequence ID" value="KAJ1357646.1"/>
    <property type="molecule type" value="Genomic_DNA"/>
</dbReference>
<keyword evidence="3" id="KW-1185">Reference proteome</keyword>
<keyword evidence="1" id="KW-0472">Membrane</keyword>
<keyword evidence="1" id="KW-1133">Transmembrane helix</keyword>
<dbReference type="Proteomes" id="UP001196413">
    <property type="component" value="Unassembled WGS sequence"/>
</dbReference>
<keyword evidence="1" id="KW-0812">Transmembrane</keyword>
<accession>A0AAD5N0S0</accession>
<evidence type="ECO:0000313" key="2">
    <source>
        <dbReference type="EMBL" id="KAJ1357646.1"/>
    </source>
</evidence>
<gene>
    <name evidence="2" type="ORF">KIN20_015831</name>
</gene>
<organism evidence="2 3">
    <name type="scientific">Parelaphostrongylus tenuis</name>
    <name type="common">Meningeal worm</name>
    <dbReference type="NCBI Taxonomy" id="148309"/>
    <lineage>
        <taxon>Eukaryota</taxon>
        <taxon>Metazoa</taxon>
        <taxon>Ecdysozoa</taxon>
        <taxon>Nematoda</taxon>
        <taxon>Chromadorea</taxon>
        <taxon>Rhabditida</taxon>
        <taxon>Rhabditina</taxon>
        <taxon>Rhabditomorpha</taxon>
        <taxon>Strongyloidea</taxon>
        <taxon>Metastrongylidae</taxon>
        <taxon>Parelaphostrongylus</taxon>
    </lineage>
</organism>
<comment type="caution">
    <text evidence="2">The sequence shown here is derived from an EMBL/GenBank/DDBJ whole genome shotgun (WGS) entry which is preliminary data.</text>
</comment>
<sequence length="141" mass="15867">MFHVLDHILDVLERQARSALIPDSVISTILGQLDVQISYIPMNCKKVVSPDDMKTEMIEQYRIIVGNTKMGFCNVMVENRKCLTTVMDMVTVTPVPETSNIIMANWSRTMWQTVVNRAVGMFALGLFGWHFFSAVATHGGN</sequence>
<name>A0AAD5N0S0_PARTN</name>
<protein>
    <submittedName>
        <fullName evidence="2">Uncharacterized protein</fullName>
    </submittedName>
</protein>
<dbReference type="AlphaFoldDB" id="A0AAD5N0S0"/>
<feature type="transmembrane region" description="Helical" evidence="1">
    <location>
        <begin position="114"/>
        <end position="132"/>
    </location>
</feature>
<evidence type="ECO:0000313" key="3">
    <source>
        <dbReference type="Proteomes" id="UP001196413"/>
    </source>
</evidence>
<reference evidence="2" key="1">
    <citation type="submission" date="2021-06" db="EMBL/GenBank/DDBJ databases">
        <title>Parelaphostrongylus tenuis whole genome reference sequence.</title>
        <authorList>
            <person name="Garwood T.J."/>
            <person name="Larsen P.A."/>
            <person name="Fountain-Jones N.M."/>
            <person name="Garbe J.R."/>
            <person name="Macchietto M.G."/>
            <person name="Kania S.A."/>
            <person name="Gerhold R.W."/>
            <person name="Richards J.E."/>
            <person name="Wolf T.M."/>
        </authorList>
    </citation>
    <scope>NUCLEOTIDE SEQUENCE</scope>
    <source>
        <strain evidence="2">MNPRO001-30</strain>
        <tissue evidence="2">Meninges</tissue>
    </source>
</reference>